<dbReference type="EMBL" id="JAVIJC010000072">
    <property type="protein sequence ID" value="MDX8496581.1"/>
    <property type="molecule type" value="Genomic_DNA"/>
</dbReference>
<dbReference type="Proteomes" id="UP001271249">
    <property type="component" value="Unassembled WGS sequence"/>
</dbReference>
<name>A0ABU4ZCF3_9HYPH</name>
<evidence type="ECO:0000313" key="2">
    <source>
        <dbReference type="EMBL" id="MDX8496581.1"/>
    </source>
</evidence>
<reference evidence="2 3" key="1">
    <citation type="submission" date="2023-08" db="EMBL/GenBank/DDBJ databases">
        <title>Implementing the SeqCode for naming new Mesorhizobium species isolated from Vachellia karroo root nodules.</title>
        <authorList>
            <person name="Van Lill M."/>
        </authorList>
    </citation>
    <scope>NUCLEOTIDE SEQUENCE [LARGE SCALE GENOMIC DNA]</scope>
    <source>
        <strain evidence="2 3">VK22B</strain>
    </source>
</reference>
<feature type="region of interest" description="Disordered" evidence="1">
    <location>
        <begin position="1"/>
        <end position="28"/>
    </location>
</feature>
<proteinExistence type="predicted"/>
<evidence type="ECO:0000256" key="1">
    <source>
        <dbReference type="SAM" id="MobiDB-lite"/>
    </source>
</evidence>
<comment type="caution">
    <text evidence="2">The sequence shown here is derived from an EMBL/GenBank/DDBJ whole genome shotgun (WGS) entry which is preliminary data.</text>
</comment>
<accession>A0ABU4ZCF3</accession>
<feature type="non-terminal residue" evidence="2">
    <location>
        <position position="1"/>
    </location>
</feature>
<gene>
    <name evidence="2" type="ORF">RFN29_34295</name>
</gene>
<sequence>ATKRRRSSITEHSLHGINTSRQKPKSVTHVSGTNRHLSLRSLILPTFPLAEASTLKSPQAAEFASLFGTKSVVERISSQFGRFRPTARGVGI</sequence>
<protein>
    <submittedName>
        <fullName evidence="2">Uncharacterized protein</fullName>
    </submittedName>
</protein>
<keyword evidence="3" id="KW-1185">Reference proteome</keyword>
<evidence type="ECO:0000313" key="3">
    <source>
        <dbReference type="Proteomes" id="UP001271249"/>
    </source>
</evidence>
<organism evidence="2 3">
    <name type="scientific">Mesorhizobium captivum</name>
    <dbReference type="NCBI Taxonomy" id="3072319"/>
    <lineage>
        <taxon>Bacteria</taxon>
        <taxon>Pseudomonadati</taxon>
        <taxon>Pseudomonadota</taxon>
        <taxon>Alphaproteobacteria</taxon>
        <taxon>Hyphomicrobiales</taxon>
        <taxon>Phyllobacteriaceae</taxon>
        <taxon>Mesorhizobium</taxon>
    </lineage>
</organism>
<dbReference type="RefSeq" id="WP_320230231.1">
    <property type="nucleotide sequence ID" value="NZ_JAVIJC010000072.1"/>
</dbReference>